<evidence type="ECO:0000313" key="1">
    <source>
        <dbReference type="EnsemblPlants" id="AET2Gv20456300.1"/>
    </source>
</evidence>
<dbReference type="Proteomes" id="UP000015105">
    <property type="component" value="Chromosome 2D"/>
</dbReference>
<reference evidence="1" key="5">
    <citation type="journal article" date="2021" name="G3 (Bethesda)">
        <title>Aegilops tauschii genome assembly Aet v5.0 features greater sequence contiguity and improved annotation.</title>
        <authorList>
            <person name="Wang L."/>
            <person name="Zhu T."/>
            <person name="Rodriguez J.C."/>
            <person name="Deal K.R."/>
            <person name="Dubcovsky J."/>
            <person name="McGuire P.E."/>
            <person name="Lux T."/>
            <person name="Spannagl M."/>
            <person name="Mayer K.F.X."/>
            <person name="Baldrich P."/>
            <person name="Meyers B.C."/>
            <person name="Huo N."/>
            <person name="Gu Y.Q."/>
            <person name="Zhou H."/>
            <person name="Devos K.M."/>
            <person name="Bennetzen J.L."/>
            <person name="Unver T."/>
            <person name="Budak H."/>
            <person name="Gulick P.J."/>
            <person name="Galiba G."/>
            <person name="Kalapos B."/>
            <person name="Nelson D.R."/>
            <person name="Li P."/>
            <person name="You F.M."/>
            <person name="Luo M.C."/>
            <person name="Dvorak J."/>
        </authorList>
    </citation>
    <scope>NUCLEOTIDE SEQUENCE [LARGE SCALE GENOMIC DNA]</scope>
    <source>
        <strain evidence="1">cv. AL8/78</strain>
    </source>
</reference>
<keyword evidence="2" id="KW-1185">Reference proteome</keyword>
<accession>A0A453BCF8</accession>
<dbReference type="AlphaFoldDB" id="A0A453BCF8"/>
<name>A0A453BCF8_AEGTS</name>
<dbReference type="EnsemblPlants" id="AET2Gv20456300.1">
    <property type="protein sequence ID" value="AET2Gv20456300.1"/>
    <property type="gene ID" value="AET2Gv20456300"/>
</dbReference>
<reference evidence="1" key="4">
    <citation type="submission" date="2019-03" db="UniProtKB">
        <authorList>
            <consortium name="EnsemblPlants"/>
        </authorList>
    </citation>
    <scope>IDENTIFICATION</scope>
</reference>
<dbReference type="Gramene" id="AET2Gv20456300.1">
    <property type="protein sequence ID" value="AET2Gv20456300.1"/>
    <property type="gene ID" value="AET2Gv20456300"/>
</dbReference>
<proteinExistence type="predicted"/>
<reference evidence="2" key="1">
    <citation type="journal article" date="2014" name="Science">
        <title>Ancient hybridizations among the ancestral genomes of bread wheat.</title>
        <authorList>
            <consortium name="International Wheat Genome Sequencing Consortium,"/>
            <person name="Marcussen T."/>
            <person name="Sandve S.R."/>
            <person name="Heier L."/>
            <person name="Spannagl M."/>
            <person name="Pfeifer M."/>
            <person name="Jakobsen K.S."/>
            <person name="Wulff B.B."/>
            <person name="Steuernagel B."/>
            <person name="Mayer K.F."/>
            <person name="Olsen O.A."/>
        </authorList>
    </citation>
    <scope>NUCLEOTIDE SEQUENCE [LARGE SCALE GENOMIC DNA]</scope>
    <source>
        <strain evidence="2">cv. AL8/78</strain>
    </source>
</reference>
<organism evidence="1 2">
    <name type="scientific">Aegilops tauschii subsp. strangulata</name>
    <name type="common">Goatgrass</name>
    <dbReference type="NCBI Taxonomy" id="200361"/>
    <lineage>
        <taxon>Eukaryota</taxon>
        <taxon>Viridiplantae</taxon>
        <taxon>Streptophyta</taxon>
        <taxon>Embryophyta</taxon>
        <taxon>Tracheophyta</taxon>
        <taxon>Spermatophyta</taxon>
        <taxon>Magnoliopsida</taxon>
        <taxon>Liliopsida</taxon>
        <taxon>Poales</taxon>
        <taxon>Poaceae</taxon>
        <taxon>BOP clade</taxon>
        <taxon>Pooideae</taxon>
        <taxon>Triticodae</taxon>
        <taxon>Triticeae</taxon>
        <taxon>Triticinae</taxon>
        <taxon>Aegilops</taxon>
    </lineage>
</organism>
<reference evidence="1" key="3">
    <citation type="journal article" date="2017" name="Nature">
        <title>Genome sequence of the progenitor of the wheat D genome Aegilops tauschii.</title>
        <authorList>
            <person name="Luo M.C."/>
            <person name="Gu Y.Q."/>
            <person name="Puiu D."/>
            <person name="Wang H."/>
            <person name="Twardziok S.O."/>
            <person name="Deal K.R."/>
            <person name="Huo N."/>
            <person name="Zhu T."/>
            <person name="Wang L."/>
            <person name="Wang Y."/>
            <person name="McGuire P.E."/>
            <person name="Liu S."/>
            <person name="Long H."/>
            <person name="Ramasamy R.K."/>
            <person name="Rodriguez J.C."/>
            <person name="Van S.L."/>
            <person name="Yuan L."/>
            <person name="Wang Z."/>
            <person name="Xia Z."/>
            <person name="Xiao L."/>
            <person name="Anderson O.D."/>
            <person name="Ouyang S."/>
            <person name="Liang Y."/>
            <person name="Zimin A.V."/>
            <person name="Pertea G."/>
            <person name="Qi P."/>
            <person name="Bennetzen J.L."/>
            <person name="Dai X."/>
            <person name="Dawson M.W."/>
            <person name="Muller H.G."/>
            <person name="Kugler K."/>
            <person name="Rivarola-Duarte L."/>
            <person name="Spannagl M."/>
            <person name="Mayer K.F.X."/>
            <person name="Lu F.H."/>
            <person name="Bevan M.W."/>
            <person name="Leroy P."/>
            <person name="Li P."/>
            <person name="You F.M."/>
            <person name="Sun Q."/>
            <person name="Liu Z."/>
            <person name="Lyons E."/>
            <person name="Wicker T."/>
            <person name="Salzberg S.L."/>
            <person name="Devos K.M."/>
            <person name="Dvorak J."/>
        </authorList>
    </citation>
    <scope>NUCLEOTIDE SEQUENCE [LARGE SCALE GENOMIC DNA]</scope>
    <source>
        <strain evidence="1">cv. AL8/78</strain>
    </source>
</reference>
<reference evidence="2" key="2">
    <citation type="journal article" date="2017" name="Nat. Plants">
        <title>The Aegilops tauschii genome reveals multiple impacts of transposons.</title>
        <authorList>
            <person name="Zhao G."/>
            <person name="Zou C."/>
            <person name="Li K."/>
            <person name="Wang K."/>
            <person name="Li T."/>
            <person name="Gao L."/>
            <person name="Zhang X."/>
            <person name="Wang H."/>
            <person name="Yang Z."/>
            <person name="Liu X."/>
            <person name="Jiang W."/>
            <person name="Mao L."/>
            <person name="Kong X."/>
            <person name="Jiao Y."/>
            <person name="Jia J."/>
        </authorList>
    </citation>
    <scope>NUCLEOTIDE SEQUENCE [LARGE SCALE GENOMIC DNA]</scope>
    <source>
        <strain evidence="2">cv. AL8/78</strain>
    </source>
</reference>
<protein>
    <submittedName>
        <fullName evidence="1">Uncharacterized protein</fullName>
    </submittedName>
</protein>
<evidence type="ECO:0000313" key="2">
    <source>
        <dbReference type="Proteomes" id="UP000015105"/>
    </source>
</evidence>
<sequence>PAHLNTVADALSRHDADHDTDTVDTAGAVMCIRSRPSFAFIDDIRRATASSTDAQHLHQRLEAGDLEEPW</sequence>